<reference evidence="3" key="1">
    <citation type="submission" date="2023-06" db="EMBL/GenBank/DDBJ databases">
        <title>Robiginitalea aurantiacus sp. nov. and Algoriphagus sediminis sp. nov., isolated from coastal sediment.</title>
        <authorList>
            <person name="Zhou Z.Y."/>
            <person name="An J."/>
            <person name="Jia Y.W."/>
            <person name="Du Z.J."/>
        </authorList>
    </citation>
    <scope>NUCLEOTIDE SEQUENCE</scope>
    <source>
        <strain evidence="3">C2-7</strain>
    </source>
</reference>
<evidence type="ECO:0000313" key="4">
    <source>
        <dbReference type="Proteomes" id="UP001171916"/>
    </source>
</evidence>
<comment type="caution">
    <text evidence="3">The sequence shown here is derived from an EMBL/GenBank/DDBJ whole genome shotgun (WGS) entry which is preliminary data.</text>
</comment>
<dbReference type="PANTHER" id="PTHR43377">
    <property type="entry name" value="BILIVERDIN REDUCTASE A"/>
    <property type="match status" value="1"/>
</dbReference>
<keyword evidence="4" id="KW-1185">Reference proteome</keyword>
<dbReference type="Pfam" id="PF22725">
    <property type="entry name" value="GFO_IDH_MocA_C3"/>
    <property type="match status" value="1"/>
</dbReference>
<feature type="domain" description="GFO/IDH/MocA-like oxidoreductase" evidence="2">
    <location>
        <begin position="153"/>
        <end position="279"/>
    </location>
</feature>
<dbReference type="Proteomes" id="UP001171916">
    <property type="component" value="Unassembled WGS sequence"/>
</dbReference>
<dbReference type="EMBL" id="JAUEPH010000010">
    <property type="protein sequence ID" value="MDN3205917.1"/>
    <property type="molecule type" value="Genomic_DNA"/>
</dbReference>
<dbReference type="InterPro" id="IPR036291">
    <property type="entry name" value="NAD(P)-bd_dom_sf"/>
</dbReference>
<proteinExistence type="predicted"/>
<dbReference type="Pfam" id="PF01408">
    <property type="entry name" value="GFO_IDH_MocA"/>
    <property type="match status" value="1"/>
</dbReference>
<dbReference type="Gene3D" id="3.30.360.10">
    <property type="entry name" value="Dihydrodipicolinate Reductase, domain 2"/>
    <property type="match status" value="1"/>
</dbReference>
<feature type="domain" description="Gfo/Idh/MocA-like oxidoreductase N-terminal" evidence="1">
    <location>
        <begin position="25"/>
        <end position="142"/>
    </location>
</feature>
<dbReference type="RefSeq" id="WP_290002967.1">
    <property type="nucleotide sequence ID" value="NZ_JAUEPH010000010.1"/>
</dbReference>
<protein>
    <submittedName>
        <fullName evidence="3">Gfo/Idh/MocA family oxidoreductase</fullName>
    </submittedName>
</protein>
<dbReference type="InterPro" id="IPR055170">
    <property type="entry name" value="GFO_IDH_MocA-like_dom"/>
</dbReference>
<dbReference type="SUPFAM" id="SSF55347">
    <property type="entry name" value="Glyceraldehyde-3-phosphate dehydrogenase-like, C-terminal domain"/>
    <property type="match status" value="1"/>
</dbReference>
<sequence>MKKLLLLTLVLFPIILSAQEKLQIGVAGLTHGHVGWVLDAHRKGTIEIIGISESNTDLANQLLSDFNISNDLLYPSLKEMLAEINPEAITAFGDTYSHLEVVQQAAPKGIHVMVEKPLAVSMEHALEMEKLAKEHKILLLTNYETSWYPSNHKAKELYESDQIGEIRKVIVRDGHRGPKKIGVNGEFLEWLTDPKLNGGGSLTDFGCYGANLMVWLTNGEKPLAVTAITQQLQPENNPKVEDEATIIVQYPNSQLIIQASWNWPIGRKDMEIYGLTGAIFSDNRNQLRVRMAEGYDGFDETIYDLPELNNPYRDPFLFLTAAVKGEIGIPEFDVYSLENNMMVMEILDAAKESAQTHQTIFLEEK</sequence>
<gene>
    <name evidence="3" type="ORF">QVH07_17315</name>
</gene>
<evidence type="ECO:0000259" key="1">
    <source>
        <dbReference type="Pfam" id="PF01408"/>
    </source>
</evidence>
<dbReference type="Gene3D" id="3.40.50.720">
    <property type="entry name" value="NAD(P)-binding Rossmann-like Domain"/>
    <property type="match status" value="1"/>
</dbReference>
<evidence type="ECO:0000259" key="2">
    <source>
        <dbReference type="Pfam" id="PF22725"/>
    </source>
</evidence>
<dbReference type="PANTHER" id="PTHR43377:SF1">
    <property type="entry name" value="BILIVERDIN REDUCTASE A"/>
    <property type="match status" value="1"/>
</dbReference>
<dbReference type="SUPFAM" id="SSF51735">
    <property type="entry name" value="NAD(P)-binding Rossmann-fold domains"/>
    <property type="match status" value="1"/>
</dbReference>
<evidence type="ECO:0000313" key="3">
    <source>
        <dbReference type="EMBL" id="MDN3205917.1"/>
    </source>
</evidence>
<name>A0ABT7YHC7_9BACT</name>
<dbReference type="InterPro" id="IPR000683">
    <property type="entry name" value="Gfo/Idh/MocA-like_OxRdtase_N"/>
</dbReference>
<organism evidence="3 4">
    <name type="scientific">Algoriphagus sediminis</name>
    <dbReference type="NCBI Taxonomy" id="3057113"/>
    <lineage>
        <taxon>Bacteria</taxon>
        <taxon>Pseudomonadati</taxon>
        <taxon>Bacteroidota</taxon>
        <taxon>Cytophagia</taxon>
        <taxon>Cytophagales</taxon>
        <taxon>Cyclobacteriaceae</taxon>
        <taxon>Algoriphagus</taxon>
    </lineage>
</organism>
<accession>A0ABT7YHC7</accession>
<dbReference type="InterPro" id="IPR051450">
    <property type="entry name" value="Gfo/Idh/MocA_Oxidoreductases"/>
</dbReference>